<accession>A0A0X3U597</accession>
<sequence length="85" mass="9245">MGDIAALSQILGLDASDFLLLAIDEYHPEVHVILSEMLGLGIADVKRGLVVMFRMDAFGEEPELATAFAHTLDNFLKITDAAISR</sequence>
<name>A0A0X3U597_9RHOB</name>
<dbReference type="Proteomes" id="UP000053791">
    <property type="component" value="Unassembled WGS sequence"/>
</dbReference>
<evidence type="ECO:0000313" key="2">
    <source>
        <dbReference type="Proteomes" id="UP000053791"/>
    </source>
</evidence>
<keyword evidence="2" id="KW-1185">Reference proteome</keyword>
<dbReference type="EMBL" id="LQBQ01000007">
    <property type="protein sequence ID" value="KUJ83187.1"/>
    <property type="molecule type" value="Genomic_DNA"/>
</dbReference>
<dbReference type="OrthoDB" id="7859023at2"/>
<proteinExistence type="predicted"/>
<dbReference type="RefSeq" id="WP_068345234.1">
    <property type="nucleotide sequence ID" value="NZ_LQBQ01000007.1"/>
</dbReference>
<protein>
    <submittedName>
        <fullName evidence="1">Uncharacterized protein</fullName>
    </submittedName>
</protein>
<reference evidence="1 2" key="1">
    <citation type="submission" date="2015-12" db="EMBL/GenBank/DDBJ databases">
        <authorList>
            <person name="Shamseldin A."/>
            <person name="Moawad H."/>
            <person name="Abd El-Rahim W.M."/>
            <person name="Sadowsky M.J."/>
        </authorList>
    </citation>
    <scope>NUCLEOTIDE SEQUENCE [LARGE SCALE GENOMIC DNA]</scope>
    <source>
        <strain evidence="1 2">ZGT118</strain>
    </source>
</reference>
<evidence type="ECO:0000313" key="1">
    <source>
        <dbReference type="EMBL" id="KUJ83187.1"/>
    </source>
</evidence>
<organism evidence="1 2">
    <name type="scientific">Ruegeria marisrubri</name>
    <dbReference type="NCBI Taxonomy" id="1685379"/>
    <lineage>
        <taxon>Bacteria</taxon>
        <taxon>Pseudomonadati</taxon>
        <taxon>Pseudomonadota</taxon>
        <taxon>Alphaproteobacteria</taxon>
        <taxon>Rhodobacterales</taxon>
        <taxon>Roseobacteraceae</taxon>
        <taxon>Ruegeria</taxon>
    </lineage>
</organism>
<comment type="caution">
    <text evidence="1">The sequence shown here is derived from an EMBL/GenBank/DDBJ whole genome shotgun (WGS) entry which is preliminary data.</text>
</comment>
<gene>
    <name evidence="1" type="ORF">AVO45_18560</name>
</gene>
<dbReference type="AlphaFoldDB" id="A0A0X3U597"/>